<organism evidence="2 3">
    <name type="scientific">Plasmodium gonderi</name>
    <dbReference type="NCBI Taxonomy" id="77519"/>
    <lineage>
        <taxon>Eukaryota</taxon>
        <taxon>Sar</taxon>
        <taxon>Alveolata</taxon>
        <taxon>Apicomplexa</taxon>
        <taxon>Aconoidasida</taxon>
        <taxon>Haemosporida</taxon>
        <taxon>Plasmodiidae</taxon>
        <taxon>Plasmodium</taxon>
        <taxon>Plasmodium (Plasmodium)</taxon>
    </lineage>
</organism>
<protein>
    <submittedName>
        <fullName evidence="2">Uncharacterized protein</fullName>
    </submittedName>
</protein>
<dbReference type="GeneID" id="39750384"/>
<comment type="caution">
    <text evidence="2">The sequence shown here is derived from an EMBL/GenBank/DDBJ whole genome shotgun (WGS) entry which is preliminary data.</text>
</comment>
<proteinExistence type="predicted"/>
<evidence type="ECO:0000313" key="3">
    <source>
        <dbReference type="Proteomes" id="UP000195521"/>
    </source>
</evidence>
<dbReference type="RefSeq" id="XP_028546227.1">
    <property type="nucleotide sequence ID" value="XM_028690426.1"/>
</dbReference>
<accession>A0A1Y1JQ64</accession>
<evidence type="ECO:0000256" key="1">
    <source>
        <dbReference type="SAM" id="MobiDB-lite"/>
    </source>
</evidence>
<feature type="region of interest" description="Disordered" evidence="1">
    <location>
        <begin position="117"/>
        <end position="139"/>
    </location>
</feature>
<dbReference type="EMBL" id="BDQF01000015">
    <property type="protein sequence ID" value="GAW83638.1"/>
    <property type="molecule type" value="Genomic_DNA"/>
</dbReference>
<dbReference type="OrthoDB" id="377714at2759"/>
<name>A0A1Y1JQ64_PLAGO</name>
<dbReference type="OMA" id="QNVYFLC"/>
<gene>
    <name evidence="2" type="ORF">PGO_144360</name>
</gene>
<dbReference type="Proteomes" id="UP000195521">
    <property type="component" value="Unassembled WGS sequence"/>
</dbReference>
<keyword evidence="3" id="KW-1185">Reference proteome</keyword>
<reference evidence="3" key="1">
    <citation type="submission" date="2017-04" db="EMBL/GenBank/DDBJ databases">
        <title>Plasmodium gonderi genome.</title>
        <authorList>
            <person name="Arisue N."/>
            <person name="Honma H."/>
            <person name="Kawai S."/>
            <person name="Tougan T."/>
            <person name="Tanabe K."/>
            <person name="Horii T."/>
        </authorList>
    </citation>
    <scope>NUCLEOTIDE SEQUENCE [LARGE SCALE GENOMIC DNA]</scope>
    <source>
        <strain evidence="3">ATCC 30045</strain>
    </source>
</reference>
<evidence type="ECO:0000313" key="2">
    <source>
        <dbReference type="EMBL" id="GAW83638.1"/>
    </source>
</evidence>
<sequence length="509" mass="60161">MNIQGKKPQRKKNLGVVEEFMEIEKKKKEFCIFYICEILNGIYGTYKKNKPVYIHFICSQEKENNNFEKKQLFYYTPNSVLEQYFPDHFQNVYFLCAHYSMWKNKLNNHDKKNESGTPLGIFNEESDKQNNGNKNDQRKKYSCQNEETFYFIFTFYMQPNFMWEEINMPIFHDKGYIECKFDCIDNMIKLSDNMNLAQKVKGSARNQTLIQCIREGFTNKEDPNIRHKGNVHLLPFFISTQQLYKNCRVCQTRVISFNEKDIYCKIDKEENFPRQLLLLVKKKLQKRLKNMHAEVIQTGENKKIEIKKRKKEYEKSQKITSLEFIDKDKKRNKSYTTTRGRQKQNVTHMEEEAKHVRDSLTGIDCAEIQQLIRCTDAIFERSISDEQMEKLLLQIKSKGYTRNMCSAIIHSIPIHGSAIHNIPIHSRAIPNRSIATVPVIPVMPHPHNQEITSRSTHITNNQDMNKYLGLGDYYKYFASSKNELKNTLQDPWQLGIGVKKTIKKKKKSE</sequence>
<dbReference type="AlphaFoldDB" id="A0A1Y1JQ64"/>